<accession>A0ABW5RAA0</accession>
<name>A0ABW5RAA0_9BACL</name>
<reference evidence="2" key="1">
    <citation type="journal article" date="2019" name="Int. J. Syst. Evol. Microbiol.">
        <title>The Global Catalogue of Microorganisms (GCM) 10K type strain sequencing project: providing services to taxonomists for standard genome sequencing and annotation.</title>
        <authorList>
            <consortium name="The Broad Institute Genomics Platform"/>
            <consortium name="The Broad Institute Genome Sequencing Center for Infectious Disease"/>
            <person name="Wu L."/>
            <person name="Ma J."/>
        </authorList>
    </citation>
    <scope>NUCLEOTIDE SEQUENCE [LARGE SCALE GENOMIC DNA]</scope>
    <source>
        <strain evidence="2">KCTC 33676</strain>
    </source>
</reference>
<keyword evidence="2" id="KW-1185">Reference proteome</keyword>
<dbReference type="EMBL" id="JBHUMM010000014">
    <property type="protein sequence ID" value="MFD2671704.1"/>
    <property type="molecule type" value="Genomic_DNA"/>
</dbReference>
<sequence length="361" mass="39855">MMTTNNEKRNTKLYDKIFGCIAASNIGSSMGAMVETWDPERIKDKYGVLDRLEGYCHYGAYQRKPGTTEDGIERQRLLVSAIKEKGGRITAEDLREIWIRDINPEKFNVQMEPCDEILYKLAAAGMPAGNVGQYSDYMGIVSFARSCHPVGLINACNPHQAYVDTFDVGRLYQPLHGLGLDWATVLSAGIAEAMKPTATVDSVVDASLRYVHVKVRNEIERALEATKNCESIEDMKPWFYQHYNGVGTPYCYSMGNEIITKGVCLFYVGKGNPKDLVIGAVNFGRDTDCLAAVSSGLGGALSGASSLRQDWIDTVDDAMTTNEHTVSRRSLAEMADVVYDGVINERAKMQDQANAISELIK</sequence>
<dbReference type="InterPro" id="IPR036705">
    <property type="entry name" value="Ribosyl_crysJ1_sf"/>
</dbReference>
<proteinExistence type="predicted"/>
<evidence type="ECO:0000313" key="2">
    <source>
        <dbReference type="Proteomes" id="UP001597497"/>
    </source>
</evidence>
<comment type="caution">
    <text evidence="1">The sequence shown here is derived from an EMBL/GenBank/DDBJ whole genome shotgun (WGS) entry which is preliminary data.</text>
</comment>
<gene>
    <name evidence="1" type="ORF">ACFSUC_08810</name>
</gene>
<protein>
    <submittedName>
        <fullName evidence="1">ADP-ribosylglycohydrolase family protein</fullName>
    </submittedName>
</protein>
<dbReference type="InterPro" id="IPR005502">
    <property type="entry name" value="Ribosyl_crysJ1"/>
</dbReference>
<dbReference type="Gene3D" id="1.10.4080.10">
    <property type="entry name" value="ADP-ribosylation/Crystallin J1"/>
    <property type="match status" value="1"/>
</dbReference>
<dbReference type="SUPFAM" id="SSF101478">
    <property type="entry name" value="ADP-ribosylglycohydrolase"/>
    <property type="match status" value="1"/>
</dbReference>
<organism evidence="1 2">
    <name type="scientific">Marinicrinis sediminis</name>
    <dbReference type="NCBI Taxonomy" id="1652465"/>
    <lineage>
        <taxon>Bacteria</taxon>
        <taxon>Bacillati</taxon>
        <taxon>Bacillota</taxon>
        <taxon>Bacilli</taxon>
        <taxon>Bacillales</taxon>
        <taxon>Paenibacillaceae</taxon>
    </lineage>
</organism>
<dbReference type="RefSeq" id="WP_379929178.1">
    <property type="nucleotide sequence ID" value="NZ_JBHUMM010000014.1"/>
</dbReference>
<dbReference type="Pfam" id="PF03747">
    <property type="entry name" value="ADP_ribosyl_GH"/>
    <property type="match status" value="1"/>
</dbReference>
<evidence type="ECO:0000313" key="1">
    <source>
        <dbReference type="EMBL" id="MFD2671704.1"/>
    </source>
</evidence>
<dbReference type="Proteomes" id="UP001597497">
    <property type="component" value="Unassembled WGS sequence"/>
</dbReference>